<feature type="compositionally biased region" description="Basic and acidic residues" evidence="6">
    <location>
        <begin position="1"/>
        <end position="16"/>
    </location>
</feature>
<dbReference type="GO" id="GO:0006520">
    <property type="term" value="P:amino acid metabolic process"/>
    <property type="evidence" value="ECO:0007669"/>
    <property type="project" value="InterPro"/>
</dbReference>
<dbReference type="PATRIC" id="fig|717774.3.peg.400"/>
<dbReference type="PIRSF" id="PIRSF018982">
    <property type="entry name" value="EutC"/>
    <property type="match status" value="1"/>
</dbReference>
<dbReference type="eggNOG" id="COG4302">
    <property type="taxonomic scope" value="Bacteria"/>
</dbReference>
<dbReference type="AlphaFoldDB" id="F2JYR6"/>
<evidence type="ECO:0000256" key="4">
    <source>
        <dbReference type="ARBA" id="ARBA00024446"/>
    </source>
</evidence>
<dbReference type="GO" id="GO:0031471">
    <property type="term" value="C:ethanolamine degradation polyhedral organelle"/>
    <property type="evidence" value="ECO:0007669"/>
    <property type="project" value="UniProtKB-UniRule"/>
</dbReference>
<dbReference type="GO" id="GO:0046336">
    <property type="term" value="P:ethanolamine catabolic process"/>
    <property type="evidence" value="ECO:0007669"/>
    <property type="project" value="UniProtKB-UniRule"/>
</dbReference>
<feature type="region of interest" description="Disordered" evidence="6">
    <location>
        <begin position="1"/>
        <end position="33"/>
    </location>
</feature>
<keyword evidence="4 5" id="KW-1283">Bacterial microcompartment</keyword>
<feature type="compositionally biased region" description="Polar residues" evidence="6">
    <location>
        <begin position="17"/>
        <end position="26"/>
    </location>
</feature>
<dbReference type="HAMAP" id="MF_00601">
    <property type="entry name" value="EutC"/>
    <property type="match status" value="1"/>
</dbReference>
<dbReference type="RefSeq" id="WP_013659597.1">
    <property type="nucleotide sequence ID" value="NC_015276.1"/>
</dbReference>
<evidence type="ECO:0000256" key="5">
    <source>
        <dbReference type="HAMAP-Rule" id="MF_00601"/>
    </source>
</evidence>
<feature type="binding site" evidence="5">
    <location>
        <position position="248"/>
    </location>
    <ligand>
        <name>adenosylcob(III)alamin</name>
        <dbReference type="ChEBI" id="CHEBI:18408"/>
    </ligand>
</feature>
<dbReference type="InterPro" id="IPR042251">
    <property type="entry name" value="EutC_C"/>
</dbReference>
<dbReference type="Gene3D" id="3.40.50.11240">
    <property type="entry name" value="Ethanolamine ammonia-lyase light chain (EutC)"/>
    <property type="match status" value="1"/>
</dbReference>
<reference evidence="7 8" key="1">
    <citation type="journal article" date="2012" name="Stand. Genomic Sci.">
        <title>Complete genome sequence of the melanogenic marine bacterium Marinomonas mediterranea type strain (MMB-1(T)).</title>
        <authorList>
            <person name="Lucas-Elio P."/>
            <person name="Goodwin L."/>
            <person name="Woyke T."/>
            <person name="Pitluck S."/>
            <person name="Nolan M."/>
            <person name="Kyrpides N.C."/>
            <person name="Detter J.C."/>
            <person name="Copeland A."/>
            <person name="Teshima H."/>
            <person name="Bruce D."/>
            <person name="Detter C."/>
            <person name="Tapia R."/>
            <person name="Han S."/>
            <person name="Land M.L."/>
            <person name="Ivanova N."/>
            <person name="Mikhailova N."/>
            <person name="Johnston A.W."/>
            <person name="Sanchez-Amat A."/>
        </authorList>
    </citation>
    <scope>NUCLEOTIDE SEQUENCE [LARGE SCALE GENOMIC DNA]</scope>
    <source>
        <strain evidence="8">ATCC 700492 / JCM 21426 / NBRC 103028 / MMB-1</strain>
    </source>
</reference>
<gene>
    <name evidence="5" type="primary">eutC</name>
    <name evidence="7" type="ordered locus">Marme_0391</name>
</gene>
<organism evidence="7 8">
    <name type="scientific">Marinomonas mediterranea (strain ATCC 700492 / JCM 21426 / NBRC 103028 / MMB-1)</name>
    <dbReference type="NCBI Taxonomy" id="717774"/>
    <lineage>
        <taxon>Bacteria</taxon>
        <taxon>Pseudomonadati</taxon>
        <taxon>Pseudomonadota</taxon>
        <taxon>Gammaproteobacteria</taxon>
        <taxon>Oceanospirillales</taxon>
        <taxon>Oceanospirillaceae</taxon>
        <taxon>Marinomonas</taxon>
    </lineage>
</organism>
<dbReference type="STRING" id="717774.Marme_0391"/>
<dbReference type="Gene3D" id="1.10.30.40">
    <property type="entry name" value="Ethanolamine ammonia-lyase light chain (EutC), N-terminal domain"/>
    <property type="match status" value="1"/>
</dbReference>
<feature type="binding site" evidence="5">
    <location>
        <position position="198"/>
    </location>
    <ligand>
        <name>adenosylcob(III)alamin</name>
        <dbReference type="ChEBI" id="CHEBI:18408"/>
    </ligand>
</feature>
<evidence type="ECO:0000313" key="8">
    <source>
        <dbReference type="Proteomes" id="UP000001062"/>
    </source>
</evidence>
<comment type="catalytic activity">
    <reaction evidence="5">
        <text>ethanolamine = acetaldehyde + NH4(+)</text>
        <dbReference type="Rhea" id="RHEA:15313"/>
        <dbReference type="ChEBI" id="CHEBI:15343"/>
        <dbReference type="ChEBI" id="CHEBI:28938"/>
        <dbReference type="ChEBI" id="CHEBI:57603"/>
        <dbReference type="EC" id="4.3.1.7"/>
    </reaction>
</comment>
<dbReference type="KEGG" id="mme:Marme_0391"/>
<name>F2JYR6_MARM1</name>
<comment type="function">
    <text evidence="5">Catalyzes the deamination of various vicinal amino-alcohols to oxo compounds. Allows this organism to utilize ethanolamine as the sole source of nitrogen and carbon in the presence of external vitamin B12.</text>
</comment>
<sequence>MNTMKKEQKEEVKHEMNNTANRSTDFPSHPTEEAVVENPWERLRSFTDARIGLGRAGVSVPTKHLMNFQLAHAKAQDAVHTPLNTDELIQHLKTQDWNPSDTVHKLHSHAKDRPEYLQRPDYGRMLDADSVDTLTHYRQESNEEYDLAFAIVDGLSAFAIEENITPFLSTLIPQLTSTKQQSTPWKIAPLCVVEQGRVAIGDHIGELLNAKCVVVLVGERPGLSSPDSMGLYLTWAPKTGLTDAYRNCISNIRMAGMSYADASYKAMYLLTEARVMKLSGVNLKDRTGDEVLEHDSKDNNFLIS</sequence>
<keyword evidence="3 5" id="KW-0170">Cobalt</keyword>
<evidence type="ECO:0000256" key="1">
    <source>
        <dbReference type="ARBA" id="ARBA00022628"/>
    </source>
</evidence>
<dbReference type="NCBIfam" id="NF003971">
    <property type="entry name" value="PRK05465.1"/>
    <property type="match status" value="1"/>
</dbReference>
<comment type="pathway">
    <text evidence="5">Amine and polyamine degradation; ethanolamine degradation.</text>
</comment>
<dbReference type="HOGENOM" id="CLU_068224_1_0_6"/>
<dbReference type="InterPro" id="IPR009246">
    <property type="entry name" value="EutC"/>
</dbReference>
<evidence type="ECO:0000256" key="2">
    <source>
        <dbReference type="ARBA" id="ARBA00023239"/>
    </source>
</evidence>
<comment type="cofactor">
    <cofactor evidence="5">
        <name>adenosylcob(III)alamin</name>
        <dbReference type="ChEBI" id="CHEBI:18408"/>
    </cofactor>
    <text evidence="5">Binds between the large and small subunits.</text>
</comment>
<dbReference type="GO" id="GO:0031419">
    <property type="term" value="F:cobalamin binding"/>
    <property type="evidence" value="ECO:0007669"/>
    <property type="project" value="UniProtKB-UniRule"/>
</dbReference>
<dbReference type="EC" id="4.3.1.7" evidence="5"/>
<dbReference type="GO" id="GO:0009350">
    <property type="term" value="C:ethanolamine ammonia-lyase complex"/>
    <property type="evidence" value="ECO:0007669"/>
    <property type="project" value="UniProtKB-UniRule"/>
</dbReference>
<comment type="similarity">
    <text evidence="5">Belongs to the EutC family.</text>
</comment>
<comment type="subcellular location">
    <subcellularLocation>
        <location evidence="5">Bacterial microcompartment</location>
    </subcellularLocation>
</comment>
<feature type="binding site" evidence="5">
    <location>
        <position position="219"/>
    </location>
    <ligand>
        <name>adenosylcob(III)alamin</name>
        <dbReference type="ChEBI" id="CHEBI:18408"/>
    </ligand>
</feature>
<evidence type="ECO:0000256" key="6">
    <source>
        <dbReference type="SAM" id="MobiDB-lite"/>
    </source>
</evidence>
<keyword evidence="1 5" id="KW-0846">Cobalamin</keyword>
<dbReference type="InterPro" id="IPR042255">
    <property type="entry name" value="EutC_N"/>
</dbReference>
<accession>F2JYR6</accession>
<dbReference type="UniPathway" id="UPA00560"/>
<dbReference type="EMBL" id="CP002583">
    <property type="protein sequence ID" value="ADZ89691.1"/>
    <property type="molecule type" value="Genomic_DNA"/>
</dbReference>
<dbReference type="Pfam" id="PF05985">
    <property type="entry name" value="EutC"/>
    <property type="match status" value="1"/>
</dbReference>
<keyword evidence="2 5" id="KW-0456">Lyase</keyword>
<dbReference type="GO" id="GO:0008851">
    <property type="term" value="F:ethanolamine ammonia-lyase activity"/>
    <property type="evidence" value="ECO:0007669"/>
    <property type="project" value="UniProtKB-UniRule"/>
</dbReference>
<protein>
    <recommendedName>
        <fullName evidence="5">Ethanolamine ammonia-lyase small subunit</fullName>
        <shortName evidence="5">EAL small subunit</shortName>
        <ecNumber evidence="5">4.3.1.7</ecNumber>
    </recommendedName>
</protein>
<comment type="subunit">
    <text evidence="5">The basic unit is a heterodimer which dimerizes to form tetramers. The heterotetramers trimerize; 6 large subunits form a core ring with 6 small subunits projecting outwards.</text>
</comment>
<dbReference type="PANTHER" id="PTHR39330:SF1">
    <property type="entry name" value="ETHANOLAMINE AMMONIA-LYASE SMALL SUBUNIT"/>
    <property type="match status" value="1"/>
</dbReference>
<evidence type="ECO:0000256" key="3">
    <source>
        <dbReference type="ARBA" id="ARBA00023285"/>
    </source>
</evidence>
<dbReference type="Proteomes" id="UP000001062">
    <property type="component" value="Chromosome"/>
</dbReference>
<dbReference type="PANTHER" id="PTHR39330">
    <property type="entry name" value="ETHANOLAMINE AMMONIA-LYASE LIGHT CHAIN"/>
    <property type="match status" value="1"/>
</dbReference>
<proteinExistence type="inferred from homology"/>
<keyword evidence="8" id="KW-1185">Reference proteome</keyword>
<evidence type="ECO:0000313" key="7">
    <source>
        <dbReference type="EMBL" id="ADZ89691.1"/>
    </source>
</evidence>